<dbReference type="PANTHER" id="PTHR24421">
    <property type="entry name" value="NITRATE/NITRITE SENSOR PROTEIN NARX-RELATED"/>
    <property type="match status" value="1"/>
</dbReference>
<evidence type="ECO:0000256" key="1">
    <source>
        <dbReference type="ARBA" id="ARBA00000085"/>
    </source>
</evidence>
<evidence type="ECO:0000259" key="7">
    <source>
        <dbReference type="PROSITE" id="PS50109"/>
    </source>
</evidence>
<feature type="domain" description="Histidine kinase" evidence="7">
    <location>
        <begin position="530"/>
        <end position="617"/>
    </location>
</feature>
<feature type="transmembrane region" description="Helical" evidence="6">
    <location>
        <begin position="304"/>
        <end position="321"/>
    </location>
</feature>
<keyword evidence="3" id="KW-0808">Transferase</keyword>
<dbReference type="EC" id="2.7.13.3" evidence="2"/>
<dbReference type="EMBL" id="JANIGO010000006">
    <property type="protein sequence ID" value="MCQ8897628.1"/>
    <property type="molecule type" value="Genomic_DNA"/>
</dbReference>
<dbReference type="SMART" id="SM00387">
    <property type="entry name" value="HATPase_c"/>
    <property type="match status" value="1"/>
</dbReference>
<keyword evidence="6" id="KW-0812">Transmembrane</keyword>
<keyword evidence="6" id="KW-1133">Transmembrane helix</keyword>
<gene>
    <name evidence="8" type="ORF">NQT62_14395</name>
</gene>
<reference evidence="8 9" key="1">
    <citation type="submission" date="2022-07" db="EMBL/GenBank/DDBJ databases">
        <authorList>
            <person name="Xamxidin M."/>
            <person name="Wu M."/>
        </authorList>
    </citation>
    <scope>NUCLEOTIDE SEQUENCE [LARGE SCALE GENOMIC DNA]</scope>
    <source>
        <strain evidence="8 9">NBRC 111650</strain>
    </source>
</reference>
<evidence type="ECO:0000313" key="9">
    <source>
        <dbReference type="Proteomes" id="UP001204142"/>
    </source>
</evidence>
<evidence type="ECO:0000256" key="3">
    <source>
        <dbReference type="ARBA" id="ARBA00022679"/>
    </source>
</evidence>
<feature type="transmembrane region" description="Helical" evidence="6">
    <location>
        <begin position="188"/>
        <end position="208"/>
    </location>
</feature>
<comment type="catalytic activity">
    <reaction evidence="1">
        <text>ATP + protein L-histidine = ADP + protein N-phospho-L-histidine.</text>
        <dbReference type="EC" id="2.7.13.3"/>
    </reaction>
</comment>
<sequence>MLRLHLCGTVMAGLLLWMLLAQMARGIPSDPEALRVTNARHLAMGEYQRMPPTALLTAPTVTLPHREDTLLQTAGGFYWFQFDVFAHPDHTYESIYIPRLAMNGEVYLNDERVGYFGPLTGDYAERNWNRPLYVQLAPSLVKPGLNRVSVQIRVFPDYMAGLSTVWVGSDENLREAYLSRRGLQITSVFFSTSFIIGAGIVLLILVTLRETRKWNLVLLALTCMLWGLRNLAFLATEPPVSHSHWVQISQGGLLFFASTVFLMVLNYCKVPRNRWERKAWWTYLLTFPALLLVHQDWSLRVVEVYGSIILLGYLWCVRLMWRHGNQHKALDAHAFSFGLLCFCLLSIHDLLLLAGYRSFDGYFLNQYMGIVMFLVLSYFMIDRYSRLLKEADLFNETLQARLARREAELAAQYQVMQHIDAEKVKLNERQRLMADMHDGIGAYLVAAIHQLRGNAVDTRTTLALLEDGLRDLQLSIDSLEPMEQDLTTLLGSFRYRIASSLTAAGIELQWQVDEQIPPLPYLDPRHCLNLLRVLQEVFANILKHANASRVTLRVSNGAGHVGVQITDNGVGFDSDDHPAGRGLHNMRQRVALLGGKLTVTAHTGQGTNILIELPTSTNT</sequence>
<dbReference type="Proteomes" id="UP001204142">
    <property type="component" value="Unassembled WGS sequence"/>
</dbReference>
<feature type="transmembrane region" description="Helical" evidence="6">
    <location>
        <begin position="333"/>
        <end position="356"/>
    </location>
</feature>
<feature type="transmembrane region" description="Helical" evidence="6">
    <location>
        <begin position="362"/>
        <end position="381"/>
    </location>
</feature>
<dbReference type="InterPro" id="IPR003594">
    <property type="entry name" value="HATPase_dom"/>
</dbReference>
<feature type="transmembrane region" description="Helical" evidence="6">
    <location>
        <begin position="248"/>
        <end position="268"/>
    </location>
</feature>
<keyword evidence="5" id="KW-0902">Two-component regulatory system</keyword>
<organism evidence="8 9">
    <name type="scientific">Limnobacter humi</name>
    <dbReference type="NCBI Taxonomy" id="1778671"/>
    <lineage>
        <taxon>Bacteria</taxon>
        <taxon>Pseudomonadati</taxon>
        <taxon>Pseudomonadota</taxon>
        <taxon>Betaproteobacteria</taxon>
        <taxon>Burkholderiales</taxon>
        <taxon>Burkholderiaceae</taxon>
        <taxon>Limnobacter</taxon>
    </lineage>
</organism>
<name>A0ABT1WJG7_9BURK</name>
<keyword evidence="9" id="KW-1185">Reference proteome</keyword>
<dbReference type="PANTHER" id="PTHR24421:SF10">
    <property type="entry name" value="NITRATE_NITRITE SENSOR PROTEIN NARQ"/>
    <property type="match status" value="1"/>
</dbReference>
<feature type="transmembrane region" description="Helical" evidence="6">
    <location>
        <begin position="280"/>
        <end position="298"/>
    </location>
</feature>
<dbReference type="SUPFAM" id="SSF55874">
    <property type="entry name" value="ATPase domain of HSP90 chaperone/DNA topoisomerase II/histidine kinase"/>
    <property type="match status" value="1"/>
</dbReference>
<evidence type="ECO:0000256" key="2">
    <source>
        <dbReference type="ARBA" id="ARBA00012438"/>
    </source>
</evidence>
<accession>A0ABT1WJG7</accession>
<proteinExistence type="predicted"/>
<dbReference type="InterPro" id="IPR036890">
    <property type="entry name" value="HATPase_C_sf"/>
</dbReference>
<evidence type="ECO:0000256" key="5">
    <source>
        <dbReference type="ARBA" id="ARBA00023012"/>
    </source>
</evidence>
<evidence type="ECO:0000256" key="4">
    <source>
        <dbReference type="ARBA" id="ARBA00022777"/>
    </source>
</evidence>
<keyword evidence="4" id="KW-0418">Kinase</keyword>
<protein>
    <recommendedName>
        <fullName evidence="2">histidine kinase</fullName>
        <ecNumber evidence="2">2.7.13.3</ecNumber>
    </recommendedName>
</protein>
<keyword evidence="8" id="KW-0547">Nucleotide-binding</keyword>
<dbReference type="GO" id="GO:0005524">
    <property type="term" value="F:ATP binding"/>
    <property type="evidence" value="ECO:0007669"/>
    <property type="project" value="UniProtKB-KW"/>
</dbReference>
<keyword evidence="6" id="KW-0472">Membrane</keyword>
<dbReference type="Pfam" id="PF02518">
    <property type="entry name" value="HATPase_c"/>
    <property type="match status" value="1"/>
</dbReference>
<dbReference type="Gene3D" id="3.30.565.10">
    <property type="entry name" value="Histidine kinase-like ATPase, C-terminal domain"/>
    <property type="match status" value="1"/>
</dbReference>
<evidence type="ECO:0000313" key="8">
    <source>
        <dbReference type="EMBL" id="MCQ8897628.1"/>
    </source>
</evidence>
<comment type="caution">
    <text evidence="8">The sequence shown here is derived from an EMBL/GenBank/DDBJ whole genome shotgun (WGS) entry which is preliminary data.</text>
</comment>
<dbReference type="InterPro" id="IPR005467">
    <property type="entry name" value="His_kinase_dom"/>
</dbReference>
<dbReference type="InterPro" id="IPR050482">
    <property type="entry name" value="Sensor_HK_TwoCompSys"/>
</dbReference>
<evidence type="ECO:0000256" key="6">
    <source>
        <dbReference type="SAM" id="Phobius"/>
    </source>
</evidence>
<dbReference type="RefSeq" id="WP_256765437.1">
    <property type="nucleotide sequence ID" value="NZ_JANIGO010000006.1"/>
</dbReference>
<dbReference type="CDD" id="cd16917">
    <property type="entry name" value="HATPase_UhpB-NarQ-NarX-like"/>
    <property type="match status" value="1"/>
</dbReference>
<feature type="transmembrane region" description="Helical" evidence="6">
    <location>
        <begin position="215"/>
        <end position="236"/>
    </location>
</feature>
<keyword evidence="8" id="KW-0067">ATP-binding</keyword>
<dbReference type="PROSITE" id="PS50109">
    <property type="entry name" value="HIS_KIN"/>
    <property type="match status" value="1"/>
</dbReference>